<organism evidence="2 3">
    <name type="scientific">Thalassospira marina</name>
    <dbReference type="NCBI Taxonomy" id="2048283"/>
    <lineage>
        <taxon>Bacteria</taxon>
        <taxon>Pseudomonadati</taxon>
        <taxon>Pseudomonadota</taxon>
        <taxon>Alphaproteobacteria</taxon>
        <taxon>Rhodospirillales</taxon>
        <taxon>Thalassospiraceae</taxon>
        <taxon>Thalassospira</taxon>
    </lineage>
</organism>
<accession>A0A2N3KX10</accession>
<evidence type="ECO:0000313" key="2">
    <source>
        <dbReference type="EMBL" id="PKR55068.1"/>
    </source>
</evidence>
<evidence type="ECO:0000256" key="1">
    <source>
        <dbReference type="SAM" id="Phobius"/>
    </source>
</evidence>
<dbReference type="EMBL" id="NWTK01000003">
    <property type="protein sequence ID" value="PKR55068.1"/>
    <property type="molecule type" value="Genomic_DNA"/>
</dbReference>
<dbReference type="Proteomes" id="UP000233597">
    <property type="component" value="Unassembled WGS sequence"/>
</dbReference>
<reference evidence="2 3" key="1">
    <citation type="submission" date="2017-09" db="EMBL/GenBank/DDBJ databases">
        <title>Biodiversity and function of Thalassospira species in the particle-attached aromatic-hydrocarbon-degrading consortia from the surface seawater of the South China Sea.</title>
        <authorList>
            <person name="Dong C."/>
            <person name="Liu R."/>
            <person name="Shao Z."/>
        </authorList>
    </citation>
    <scope>NUCLEOTIDE SEQUENCE [LARGE SCALE GENOMIC DNA]</scope>
    <source>
        <strain evidence="2 3">CSC1P2</strain>
    </source>
</reference>
<evidence type="ECO:0000313" key="3">
    <source>
        <dbReference type="Proteomes" id="UP000233597"/>
    </source>
</evidence>
<keyword evidence="1" id="KW-1133">Transmembrane helix</keyword>
<feature type="transmembrane region" description="Helical" evidence="1">
    <location>
        <begin position="35"/>
        <end position="54"/>
    </location>
</feature>
<keyword evidence="1" id="KW-0812">Transmembrane</keyword>
<sequence length="63" mass="7227">MHRANVFETPRGRSAWSRAINIINSTQPARRQQDAYLAILLAAMVFVYLGVWLGDWLGGFWSF</sequence>
<proteinExistence type="predicted"/>
<keyword evidence="1" id="KW-0472">Membrane</keyword>
<name>A0A2N3KX10_9PROT</name>
<dbReference type="AlphaFoldDB" id="A0A2N3KX10"/>
<protein>
    <submittedName>
        <fullName evidence="2">Uncharacterized protein</fullName>
    </submittedName>
</protein>
<gene>
    <name evidence="2" type="ORF">COO20_06685</name>
</gene>
<comment type="caution">
    <text evidence="2">The sequence shown here is derived from an EMBL/GenBank/DDBJ whole genome shotgun (WGS) entry which is preliminary data.</text>
</comment>